<dbReference type="GO" id="GO:0005737">
    <property type="term" value="C:cytoplasm"/>
    <property type="evidence" value="ECO:0007669"/>
    <property type="project" value="TreeGrafter"/>
</dbReference>
<proteinExistence type="inferred from homology"/>
<evidence type="ECO:0000256" key="5">
    <source>
        <dbReference type="ARBA" id="ARBA00023002"/>
    </source>
</evidence>
<dbReference type="GO" id="GO:0000907">
    <property type="term" value="F:sulfonate dioxygenase activity"/>
    <property type="evidence" value="ECO:0007669"/>
    <property type="project" value="TreeGrafter"/>
</dbReference>
<dbReference type="InterPro" id="IPR051323">
    <property type="entry name" value="AtsK-like"/>
</dbReference>
<dbReference type="GeneID" id="66116890"/>
<dbReference type="InterPro" id="IPR003819">
    <property type="entry name" value="TauD/TfdA-like"/>
</dbReference>
<dbReference type="InterPro" id="IPR042098">
    <property type="entry name" value="TauD-like_sf"/>
</dbReference>
<comment type="caution">
    <text evidence="8">The sequence shown here is derived from an EMBL/GenBank/DDBJ whole genome shotgun (WGS) entry which is preliminary data.</text>
</comment>
<keyword evidence="9" id="KW-1185">Reference proteome</keyword>
<dbReference type="Proteomes" id="UP000790833">
    <property type="component" value="Unassembled WGS sequence"/>
</dbReference>
<dbReference type="Gene3D" id="3.60.130.10">
    <property type="entry name" value="Clavaminate synthase-like"/>
    <property type="match status" value="1"/>
</dbReference>
<dbReference type="RefSeq" id="XP_043046947.1">
    <property type="nucleotide sequence ID" value="XM_043194235.1"/>
</dbReference>
<dbReference type="GO" id="GO:0044273">
    <property type="term" value="P:sulfur compound catabolic process"/>
    <property type="evidence" value="ECO:0007669"/>
    <property type="project" value="TreeGrafter"/>
</dbReference>
<dbReference type="PANTHER" id="PTHR30468:SF1">
    <property type="entry name" value="ALPHA-KETOGLUTARATE-DEPENDENT SULFONATE DIOXYGENASE"/>
    <property type="match status" value="1"/>
</dbReference>
<accession>A0A9P8AGH4</accession>
<dbReference type="OrthoDB" id="10257314at2759"/>
<sequence length="379" mass="42158">MSVSAQLGTSAYTNSFKKISGPVVERDGLIQVPEQDVSKIKYIEYLPTWTKEEKYIPLKFFKHVDPGSRADPEFGLLFPKSGSSIRKPITPKFGTTVENVQLSQLDAKGKDELALLVAQRGVVVFKNQDLAEKGPRFAVEYGKHFGPLHIHPTSGAPPNAPELHTVYRTPKVENLFEHSVNLLGWHSDVTYEMQPAGTTFFSVIQGPEAGGDTLFANTAEAYERLSPAWQEFLGGLSAVHSAIQQASASKNEIGIVKRDAVENIHPIIRTHPVTGKKSIFVNSGFTRSIVGLKSEESATILNFLFDLIGNSHDLQLRVKWEPNTVVIWDNRVTNHTAIFDWDSSEPRLAFRITPQAERPVNNLVDLNKEDTNKVYKGQL</sequence>
<keyword evidence="3" id="KW-0479">Metal-binding</keyword>
<name>A0A9P8AGH4_9ASCO</name>
<dbReference type="GO" id="GO:0046872">
    <property type="term" value="F:metal ion binding"/>
    <property type="evidence" value="ECO:0007669"/>
    <property type="project" value="UniProtKB-KW"/>
</dbReference>
<dbReference type="PANTHER" id="PTHR30468">
    <property type="entry name" value="ALPHA-KETOGLUTARATE-DEPENDENT SULFONATE DIOXYGENASE"/>
    <property type="match status" value="1"/>
</dbReference>
<evidence type="ECO:0000313" key="8">
    <source>
        <dbReference type="EMBL" id="KAG7191395.1"/>
    </source>
</evidence>
<dbReference type="EMBL" id="JAHMUF010000031">
    <property type="protein sequence ID" value="KAG7191395.1"/>
    <property type="molecule type" value="Genomic_DNA"/>
</dbReference>
<evidence type="ECO:0000256" key="4">
    <source>
        <dbReference type="ARBA" id="ARBA00022964"/>
    </source>
</evidence>
<evidence type="ECO:0000256" key="6">
    <source>
        <dbReference type="ARBA" id="ARBA00023004"/>
    </source>
</evidence>
<gene>
    <name evidence="8" type="ORF">KQ657_003516</name>
</gene>
<organism evidence="8 9">
    <name type="scientific">Scheffersomyces spartinae</name>
    <dbReference type="NCBI Taxonomy" id="45513"/>
    <lineage>
        <taxon>Eukaryota</taxon>
        <taxon>Fungi</taxon>
        <taxon>Dikarya</taxon>
        <taxon>Ascomycota</taxon>
        <taxon>Saccharomycotina</taxon>
        <taxon>Pichiomycetes</taxon>
        <taxon>Debaryomycetaceae</taxon>
        <taxon>Scheffersomyces</taxon>
    </lineage>
</organism>
<protein>
    <recommendedName>
        <fullName evidence="7">TauD/TfdA-like domain-containing protein</fullName>
    </recommendedName>
</protein>
<evidence type="ECO:0000256" key="2">
    <source>
        <dbReference type="ARBA" id="ARBA00005896"/>
    </source>
</evidence>
<dbReference type="SUPFAM" id="SSF51197">
    <property type="entry name" value="Clavaminate synthase-like"/>
    <property type="match status" value="1"/>
</dbReference>
<reference evidence="8" key="1">
    <citation type="submission" date="2021-03" db="EMBL/GenBank/DDBJ databases">
        <authorList>
            <person name="Palmer J.M."/>
        </authorList>
    </citation>
    <scope>NUCLEOTIDE SEQUENCE</scope>
    <source>
        <strain evidence="8">ARV_011</strain>
    </source>
</reference>
<dbReference type="AlphaFoldDB" id="A0A9P8AGH4"/>
<dbReference type="Pfam" id="PF02668">
    <property type="entry name" value="TauD"/>
    <property type="match status" value="1"/>
</dbReference>
<dbReference type="FunFam" id="3.60.130.10:FF:000003">
    <property type="entry name" value="Alpha-ketoglutarate-dependent taurine dioxygenase"/>
    <property type="match status" value="1"/>
</dbReference>
<evidence type="ECO:0000259" key="7">
    <source>
        <dbReference type="Pfam" id="PF02668"/>
    </source>
</evidence>
<evidence type="ECO:0000256" key="1">
    <source>
        <dbReference type="ARBA" id="ARBA00001954"/>
    </source>
</evidence>
<feature type="domain" description="TauD/TfdA-like" evidence="7">
    <location>
        <begin position="87"/>
        <end position="352"/>
    </location>
</feature>
<comment type="similarity">
    <text evidence="2">Belongs to the TfdA dioxygenase family.</text>
</comment>
<keyword evidence="4" id="KW-0223">Dioxygenase</keyword>
<keyword evidence="6" id="KW-0408">Iron</keyword>
<evidence type="ECO:0000313" key="9">
    <source>
        <dbReference type="Proteomes" id="UP000790833"/>
    </source>
</evidence>
<comment type="cofactor">
    <cofactor evidence="1">
        <name>Fe(2+)</name>
        <dbReference type="ChEBI" id="CHEBI:29033"/>
    </cofactor>
</comment>
<keyword evidence="5" id="KW-0560">Oxidoreductase</keyword>
<evidence type="ECO:0000256" key="3">
    <source>
        <dbReference type="ARBA" id="ARBA00022723"/>
    </source>
</evidence>